<dbReference type="Gene3D" id="3.10.620.30">
    <property type="match status" value="1"/>
</dbReference>
<protein>
    <submittedName>
        <fullName evidence="2">Transglutaminase family protein</fullName>
    </submittedName>
</protein>
<sequence length="1112" mass="125647">MAIHVALNHKTTYHYDRLVSLGPQIVRLRPAPHCRTPILSYSLKVTPRQHFLNWQQDPQSNYQARFVFPEKTSEFTVEVDLVAEIASINPFDFFLEEKATKAPFEYEPWLIRELRPYLEVEEPGPLLRAYLEGVPTEPLPTIDFLVAVNQRLQQDIGYVIRLEPGIQTCEETLANRTGSCRDSAWLLVQLFRHRGLAARFVSGYLIQLTADQKALDGPSGPEADFTDLHAWTEVFLPGAGWVGLDPTSGLLAGEGHIPLACTPDATSAAPISGLVDECEVEFGHAMSVTRIYEAPRVTKPYTLAQWSSIEALGHRIDEDLTAGDVRLTMGGEPTFVSIDDMDGAEWNTAAVGPTKRRLSSDLIHRLMRRFAPGGLLHYGQGKWYPGESLPRWAMTAYWRKDGEALWANSDLLGRDDKDYGFTATDAGTFLVSLATRLGIDGSLVLAAYEDPWHYLRKEAELPINVDPFDSKLEDKEERERLSRVFTRGLKTPVGFALPINRQVTQKGPVWLSSPWPLRQEKLLLIPGDSPVGFRLPLGSLPWTAAADYPYQWEVDPFEERQPLPPNQVPLRQQRAHDGIKPAPRDMLHQRAMAEVRAEMPEHGKSAWWIVRTALTCEARNGKLYLFLPPMNTLEDFVEMISAIEATAVELDMPVLIEGYKPPNDPRLNQLAVTPDPGVIEVNIHPAKNWDELVRNTEDLYEEARQCRLGTEKFMLDGRHCGTGGGNHVVLGAATPTDSPFLRRPDLLRSMLTYWQNHPALSYYFAGMFIGPTSQAPRVDEARDDGLYELEIAFAKLDEAAANGTAWPWLVDRVLRNLLVDITGNTHRAEFCIDKLYSPDQSSGRLGLLEFRAFEMPPHAQMSLTQQLLMRALVARFWKEPYRGRLQRWGTELHDRFMLPYFVHHDMIDVLDDLRAHGYPFEDQWFAPHYNFRFPVYGHVSQRGITLELRMALEPWNVLGEEPGGGGTVRYVDSSVERVQVRVTGLTEGRYVITCKGRRVPLIPTDVEGEFVGGVRYRAWQPPSCLHPTIPVHTPLVFDIVDTWAGRSIGGCTYHVMHPGGRNFETFPVNANEAEGRRLARFFPFGHTPGPMDIPVEERNPQFPMTLDLRRGG</sequence>
<feature type="domain" description="Transglutaminase-like" evidence="1">
    <location>
        <begin position="172"/>
        <end position="248"/>
    </location>
</feature>
<dbReference type="SMART" id="SM00460">
    <property type="entry name" value="TGc"/>
    <property type="match status" value="1"/>
</dbReference>
<dbReference type="RefSeq" id="WP_180281084.1">
    <property type="nucleotide sequence ID" value="NZ_JABFDB010000002.1"/>
</dbReference>
<dbReference type="Pfam" id="PF01841">
    <property type="entry name" value="Transglut_core"/>
    <property type="match status" value="1"/>
</dbReference>
<name>A0ABX2T4T1_9PROT</name>
<keyword evidence="3" id="KW-1185">Reference proteome</keyword>
<comment type="caution">
    <text evidence="2">The sequence shown here is derived from an EMBL/GenBank/DDBJ whole genome shotgun (WGS) entry which is preliminary data.</text>
</comment>
<dbReference type="Pfam" id="PF08379">
    <property type="entry name" value="Bact_transglu_N"/>
    <property type="match status" value="1"/>
</dbReference>
<gene>
    <name evidence="2" type="ORF">HND93_06395</name>
</gene>
<dbReference type="InterPro" id="IPR013589">
    <property type="entry name" value="Bac_transglu_N"/>
</dbReference>
<proteinExistence type="predicted"/>
<accession>A0ABX2T4T1</accession>
<dbReference type="EMBL" id="JABFDB010000002">
    <property type="protein sequence ID" value="NYZ19334.1"/>
    <property type="molecule type" value="Genomic_DNA"/>
</dbReference>
<dbReference type="InterPro" id="IPR002931">
    <property type="entry name" value="Transglutaminase-like"/>
</dbReference>
<dbReference type="InterPro" id="IPR038765">
    <property type="entry name" value="Papain-like_cys_pep_sf"/>
</dbReference>
<organism evidence="2 3">
    <name type="scientific">Azospirillum oleiclasticum</name>
    <dbReference type="NCBI Taxonomy" id="2735135"/>
    <lineage>
        <taxon>Bacteria</taxon>
        <taxon>Pseudomonadati</taxon>
        <taxon>Pseudomonadota</taxon>
        <taxon>Alphaproteobacteria</taxon>
        <taxon>Rhodospirillales</taxon>
        <taxon>Azospirillaceae</taxon>
        <taxon>Azospirillum</taxon>
    </lineage>
</organism>
<evidence type="ECO:0000313" key="3">
    <source>
        <dbReference type="Proteomes" id="UP000584642"/>
    </source>
</evidence>
<dbReference type="Proteomes" id="UP000584642">
    <property type="component" value="Unassembled WGS sequence"/>
</dbReference>
<dbReference type="InterPro" id="IPR018667">
    <property type="entry name" value="DUF2126"/>
</dbReference>
<reference evidence="2 3" key="1">
    <citation type="submission" date="2020-05" db="EMBL/GenBank/DDBJ databases">
        <title>Azospirillum oleiclasticum sp. nov, a nitrogen-fixing and heavy crude oil-emulsifying bacterium isolated from the crude oil of Yumen Oilfield.</title>
        <authorList>
            <person name="Wu D."/>
            <person name="Cai M."/>
            <person name="Zhang X."/>
        </authorList>
    </citation>
    <scope>NUCLEOTIDE SEQUENCE [LARGE SCALE GENOMIC DNA]</scope>
    <source>
        <strain evidence="2 3">ROY-1-1-2</strain>
    </source>
</reference>
<dbReference type="PANTHER" id="PTHR33490">
    <property type="entry name" value="BLR5614 PROTEIN-RELATED"/>
    <property type="match status" value="1"/>
</dbReference>
<evidence type="ECO:0000259" key="1">
    <source>
        <dbReference type="SMART" id="SM00460"/>
    </source>
</evidence>
<evidence type="ECO:0000313" key="2">
    <source>
        <dbReference type="EMBL" id="NYZ19334.1"/>
    </source>
</evidence>
<dbReference type="PANTHER" id="PTHR33490:SF1">
    <property type="entry name" value="SLL1233 PROTEIN"/>
    <property type="match status" value="1"/>
</dbReference>
<dbReference type="SUPFAM" id="SSF54001">
    <property type="entry name" value="Cysteine proteinases"/>
    <property type="match status" value="1"/>
</dbReference>
<dbReference type="Pfam" id="PF09899">
    <property type="entry name" value="DUF2126"/>
    <property type="match status" value="1"/>
</dbReference>